<dbReference type="RefSeq" id="WP_353714927.1">
    <property type="nucleotide sequence ID" value="NZ_CP159307.1"/>
</dbReference>
<dbReference type="GO" id="GO:0032259">
    <property type="term" value="P:methylation"/>
    <property type="evidence" value="ECO:0007669"/>
    <property type="project" value="UniProtKB-KW"/>
</dbReference>
<gene>
    <name evidence="5" type="ORF">ABV300_02250</name>
</gene>
<dbReference type="PANTHER" id="PTHR44942">
    <property type="entry name" value="METHYLTRANSF_11 DOMAIN-CONTAINING PROTEIN"/>
    <property type="match status" value="1"/>
</dbReference>
<dbReference type="SUPFAM" id="SSF53335">
    <property type="entry name" value="S-adenosyl-L-methionine-dependent methyltransferases"/>
    <property type="match status" value="1"/>
</dbReference>
<evidence type="ECO:0000259" key="4">
    <source>
        <dbReference type="Pfam" id="PF08241"/>
    </source>
</evidence>
<reference evidence="5" key="1">
    <citation type="submission" date="2024-06" db="EMBL/GenBank/DDBJ databases">
        <title>A Novel Isolate, Dehalogenimonas sp. Strain 4OHTPN, Dechlorinates Aromatic 4 Hydroxy chlorothalonil by a Novel Reductive Dehalogenase.</title>
        <authorList>
            <person name="Liu G."/>
        </authorList>
    </citation>
    <scope>NUCLEOTIDE SEQUENCE</scope>
    <source>
        <strain evidence="5">4OHTPN</strain>
    </source>
</reference>
<dbReference type="EC" id="2.1.-.-" evidence="5"/>
<accession>A0AAU8GB67</accession>
<keyword evidence="3 5" id="KW-0808">Transferase</keyword>
<dbReference type="Gene3D" id="3.40.50.150">
    <property type="entry name" value="Vaccinia Virus protein VP39"/>
    <property type="match status" value="1"/>
</dbReference>
<dbReference type="AlphaFoldDB" id="A0AAU8GB67"/>
<dbReference type="GO" id="GO:0008757">
    <property type="term" value="F:S-adenosylmethionine-dependent methyltransferase activity"/>
    <property type="evidence" value="ECO:0007669"/>
    <property type="project" value="InterPro"/>
</dbReference>
<dbReference type="PANTHER" id="PTHR44942:SF4">
    <property type="entry name" value="METHYLTRANSFERASE TYPE 11 DOMAIN-CONTAINING PROTEIN"/>
    <property type="match status" value="1"/>
</dbReference>
<dbReference type="Pfam" id="PF08241">
    <property type="entry name" value="Methyltransf_11"/>
    <property type="match status" value="1"/>
</dbReference>
<sequence>MPDNAARFSSRVADYVKYRPSYPASFLRYLAAEVGFGPESVVADIGAGTGILSRLLAGQVKKVFAVEPNAEMRLAAREYCKNVPNIEIIDGAAEATGLPDSSVDFITAAQAFHWFRLDEARRDFRRILRPGGKVVLVWNVRDVTTPFGAEYESLVRQHCLEYLGSGGGSGETLPYRLFFKDGRYQHRDFPNDRLLDLETLIGYSLSTSYAPVKGDEGYPAFIQDLADVFNRFAQDGTVLLSTTAQSYVGEV</sequence>
<dbReference type="InterPro" id="IPR029063">
    <property type="entry name" value="SAM-dependent_MTases_sf"/>
</dbReference>
<comment type="similarity">
    <text evidence="1">Belongs to the methyltransferase superfamily.</text>
</comment>
<evidence type="ECO:0000256" key="2">
    <source>
        <dbReference type="ARBA" id="ARBA00022603"/>
    </source>
</evidence>
<organism evidence="5">
    <name type="scientific">Dehalogenimonas sp. 4OHTPN</name>
    <dbReference type="NCBI Taxonomy" id="3166643"/>
    <lineage>
        <taxon>Bacteria</taxon>
        <taxon>Bacillati</taxon>
        <taxon>Chloroflexota</taxon>
        <taxon>Dehalococcoidia</taxon>
        <taxon>Dehalococcoidales</taxon>
        <taxon>Dehalococcoidaceae</taxon>
        <taxon>Dehalogenimonas</taxon>
    </lineage>
</organism>
<dbReference type="CDD" id="cd02440">
    <property type="entry name" value="AdoMet_MTases"/>
    <property type="match status" value="1"/>
</dbReference>
<dbReference type="EMBL" id="CP159307">
    <property type="protein sequence ID" value="XCH33717.1"/>
    <property type="molecule type" value="Genomic_DNA"/>
</dbReference>
<dbReference type="InterPro" id="IPR051052">
    <property type="entry name" value="Diverse_substrate_MTase"/>
</dbReference>
<evidence type="ECO:0000313" key="5">
    <source>
        <dbReference type="EMBL" id="XCH33717.1"/>
    </source>
</evidence>
<dbReference type="InterPro" id="IPR013216">
    <property type="entry name" value="Methyltransf_11"/>
</dbReference>
<name>A0AAU8GB67_9CHLR</name>
<evidence type="ECO:0000256" key="3">
    <source>
        <dbReference type="ARBA" id="ARBA00022679"/>
    </source>
</evidence>
<proteinExistence type="inferred from homology"/>
<protein>
    <submittedName>
        <fullName evidence="5">Class I SAM-dependent methyltransferase</fullName>
        <ecNumber evidence="5">2.1.-.-</ecNumber>
    </submittedName>
</protein>
<feature type="domain" description="Methyltransferase type 11" evidence="4">
    <location>
        <begin position="44"/>
        <end position="136"/>
    </location>
</feature>
<keyword evidence="2 5" id="KW-0489">Methyltransferase</keyword>
<evidence type="ECO:0000256" key="1">
    <source>
        <dbReference type="ARBA" id="ARBA00008361"/>
    </source>
</evidence>